<comment type="caution">
    <text evidence="2">The sequence shown here is derived from an EMBL/GenBank/DDBJ whole genome shotgun (WGS) entry which is preliminary data.</text>
</comment>
<reference evidence="2" key="1">
    <citation type="journal article" date="2020" name="mSystems">
        <title>Genome- and Community-Level Interaction Insights into Carbon Utilization and Element Cycling Functions of Hydrothermarchaeota in Hydrothermal Sediment.</title>
        <authorList>
            <person name="Zhou Z."/>
            <person name="Liu Y."/>
            <person name="Xu W."/>
            <person name="Pan J."/>
            <person name="Luo Z.H."/>
            <person name="Li M."/>
        </authorList>
    </citation>
    <scope>NUCLEOTIDE SEQUENCE [LARGE SCALE GENOMIC DNA]</scope>
    <source>
        <strain evidence="2">HyVt-443</strain>
    </source>
</reference>
<dbReference type="Proteomes" id="UP000886251">
    <property type="component" value="Unassembled WGS sequence"/>
</dbReference>
<dbReference type="PROSITE" id="PS51257">
    <property type="entry name" value="PROKAR_LIPOPROTEIN"/>
    <property type="match status" value="1"/>
</dbReference>
<evidence type="ECO:0008006" key="3">
    <source>
        <dbReference type="Google" id="ProtNLM"/>
    </source>
</evidence>
<dbReference type="SUPFAM" id="SSF160387">
    <property type="entry name" value="NosL/MerB-like"/>
    <property type="match status" value="1"/>
</dbReference>
<dbReference type="AlphaFoldDB" id="A0A831RLA9"/>
<name>A0A831RLA9_9GAMM</name>
<accession>A0A831RLA9</accession>
<feature type="signal peptide" evidence="1">
    <location>
        <begin position="1"/>
        <end position="21"/>
    </location>
</feature>
<keyword evidence="1" id="KW-0732">Signal</keyword>
<dbReference type="EMBL" id="DRKP01000066">
    <property type="protein sequence ID" value="HEB95972.1"/>
    <property type="molecule type" value="Genomic_DNA"/>
</dbReference>
<sequence>MARPGALAATLLLGVAALLSACSNDPGSGPAEVKWDRVTCERCRMVLSDRHFAAEVRVHPEGRRSKVHFFDDIGCAVLWLEGAGRQWADDPRTEIWVKDHRNGEWIDARSATYVEGKVTPMEYGLGAQSDPTPGGMDFAAAKRRIHEVEERFNAHGVQLLDRLREQRKRREAGSQ</sequence>
<evidence type="ECO:0000313" key="2">
    <source>
        <dbReference type="EMBL" id="HEB95972.1"/>
    </source>
</evidence>
<protein>
    <recommendedName>
        <fullName evidence="3">Protein NosL</fullName>
    </recommendedName>
</protein>
<organism evidence="2">
    <name type="scientific">Sedimenticola thiotaurini</name>
    <dbReference type="NCBI Taxonomy" id="1543721"/>
    <lineage>
        <taxon>Bacteria</taxon>
        <taxon>Pseudomonadati</taxon>
        <taxon>Pseudomonadota</taxon>
        <taxon>Gammaproteobacteria</taxon>
        <taxon>Chromatiales</taxon>
        <taxon>Sedimenticolaceae</taxon>
        <taxon>Sedimenticola</taxon>
    </lineage>
</organism>
<gene>
    <name evidence="2" type="ORF">ENI96_06025</name>
</gene>
<proteinExistence type="predicted"/>
<evidence type="ECO:0000256" key="1">
    <source>
        <dbReference type="SAM" id="SignalP"/>
    </source>
</evidence>
<feature type="chain" id="PRO_5032690407" description="Protein NosL" evidence="1">
    <location>
        <begin position="22"/>
        <end position="175"/>
    </location>
</feature>